<evidence type="ECO:0000256" key="1">
    <source>
        <dbReference type="SAM" id="SignalP"/>
    </source>
</evidence>
<proteinExistence type="predicted"/>
<gene>
    <name evidence="2" type="ORF">EYB53_003610</name>
</gene>
<dbReference type="Gene3D" id="3.40.1460.10">
    <property type="entry name" value="Nuclease A inhibitor-like"/>
    <property type="match status" value="1"/>
</dbReference>
<feature type="signal peptide" evidence="1">
    <location>
        <begin position="1"/>
        <end position="18"/>
    </location>
</feature>
<evidence type="ECO:0008006" key="4">
    <source>
        <dbReference type="Google" id="ProtNLM"/>
    </source>
</evidence>
<dbReference type="SUPFAM" id="SSF82602">
    <property type="entry name" value="Nuclease A inhibitor (NuiA)"/>
    <property type="match status" value="1"/>
</dbReference>
<sequence>MRVLVWMVVVVTCTLAFAHPPVGARPSSAPSQVFLPLIRSPYPNPDLAALAQAAEGLLYPSEIDAPLVPFVPPAHSGLTPAQSCQILADGAPLRLLDADAFLAAPARAEPWMSPEQLAQAARFATLHEVFRQRLANPVACRIGGFQADVFLIGISSTGQLIGLHTVVVET</sequence>
<keyword evidence="1" id="KW-0732">Signal</keyword>
<name>A0ABS4D5T0_9CHLR</name>
<dbReference type="Proteomes" id="UP001193081">
    <property type="component" value="Unassembled WGS sequence"/>
</dbReference>
<accession>A0ABS4D5T0</accession>
<feature type="chain" id="PRO_5047053454" description="Nuclease" evidence="1">
    <location>
        <begin position="19"/>
        <end position="170"/>
    </location>
</feature>
<evidence type="ECO:0000313" key="3">
    <source>
        <dbReference type="Proteomes" id="UP001193081"/>
    </source>
</evidence>
<dbReference type="InterPro" id="IPR036587">
    <property type="entry name" value="NucleaseA_inhib-like_sf"/>
</dbReference>
<evidence type="ECO:0000313" key="2">
    <source>
        <dbReference type="EMBL" id="MBP1464791.1"/>
    </source>
</evidence>
<organism evidence="2 3">
    <name type="scientific">Candidatus Chloroploca mongolica</name>
    <dbReference type="NCBI Taxonomy" id="2528176"/>
    <lineage>
        <taxon>Bacteria</taxon>
        <taxon>Bacillati</taxon>
        <taxon>Chloroflexota</taxon>
        <taxon>Chloroflexia</taxon>
        <taxon>Chloroflexales</taxon>
        <taxon>Chloroflexineae</taxon>
        <taxon>Oscillochloridaceae</taxon>
        <taxon>Candidatus Chloroploca</taxon>
    </lineage>
</organism>
<protein>
    <recommendedName>
        <fullName evidence="4">Nuclease</fullName>
    </recommendedName>
</protein>
<dbReference type="Pfam" id="PF07924">
    <property type="entry name" value="NuiA"/>
    <property type="match status" value="1"/>
</dbReference>
<reference evidence="2 3" key="1">
    <citation type="submission" date="2021-03" db="EMBL/GenBank/DDBJ databases">
        <authorList>
            <person name="Grouzdev D.S."/>
        </authorList>
    </citation>
    <scope>NUCLEOTIDE SEQUENCE [LARGE SCALE GENOMIC DNA]</scope>
    <source>
        <strain evidence="2 3">M50-1</strain>
    </source>
</reference>
<keyword evidence="3" id="KW-1185">Reference proteome</keyword>
<comment type="caution">
    <text evidence="2">The sequence shown here is derived from an EMBL/GenBank/DDBJ whole genome shotgun (WGS) entry which is preliminary data.</text>
</comment>
<dbReference type="EMBL" id="SIJK02000004">
    <property type="protein sequence ID" value="MBP1464791.1"/>
    <property type="molecule type" value="Genomic_DNA"/>
</dbReference>
<dbReference type="InterPro" id="IPR012489">
    <property type="entry name" value="NucleaseA_inhib-like"/>
</dbReference>
<dbReference type="RefSeq" id="WP_135476839.1">
    <property type="nucleotide sequence ID" value="NZ_SIJK02000004.1"/>
</dbReference>